<dbReference type="Gene3D" id="3.20.20.80">
    <property type="entry name" value="Glycosidases"/>
    <property type="match status" value="1"/>
</dbReference>
<dbReference type="InterPro" id="IPR028212">
    <property type="entry name" value="GHL6"/>
</dbReference>
<accession>A0A268S2W8</accession>
<dbReference type="InterPro" id="IPR029062">
    <property type="entry name" value="Class_I_gatase-like"/>
</dbReference>
<dbReference type="CDD" id="cd03143">
    <property type="entry name" value="A4_beta-galactosidase_middle_domain"/>
    <property type="match status" value="1"/>
</dbReference>
<dbReference type="EMBL" id="NPBS01000026">
    <property type="protein sequence ID" value="PAF26888.1"/>
    <property type="molecule type" value="Genomic_DNA"/>
</dbReference>
<dbReference type="Pfam" id="PF14871">
    <property type="entry name" value="GHL6"/>
    <property type="match status" value="1"/>
</dbReference>
<reference evidence="1 2" key="1">
    <citation type="submission" date="2017-07" db="EMBL/GenBank/DDBJ databases">
        <title>Isolation and whole genome analysis of endospore-forming bacteria from heroin.</title>
        <authorList>
            <person name="Kalinowski J."/>
            <person name="Ahrens B."/>
            <person name="Al-Dilaimi A."/>
            <person name="Winkler A."/>
            <person name="Wibberg D."/>
            <person name="Schleenbecker U."/>
            <person name="Ruckert C."/>
            <person name="Wolfel R."/>
            <person name="Grass G."/>
        </authorList>
    </citation>
    <scope>NUCLEOTIDE SEQUENCE [LARGE SCALE GENOMIC DNA]</scope>
    <source>
        <strain evidence="1 2">7523-2</strain>
    </source>
</reference>
<gene>
    <name evidence="1" type="ORF">CHH61_05965</name>
</gene>
<evidence type="ECO:0000313" key="1">
    <source>
        <dbReference type="EMBL" id="PAF26888.1"/>
    </source>
</evidence>
<dbReference type="Proteomes" id="UP000216133">
    <property type="component" value="Unassembled WGS sequence"/>
</dbReference>
<sequence>MIHSNSDLWWKKNVRVIQPNLQVKDTGQIDPERLAEQLYNMEANTVVFNVGGIYAWYPTEVQNHTINEYLPTSHDLLLKMIEAVHKRNMRFIARFDFSKAEDTIYLKNPQWFVRDQTGKPQVIGSHRPGNWSLLMSTCINGTYRTDEVAIPVINEVLSKYPIDGIFLNNPGYIPCHCDTCKRKYVRLYGEELPEEREKFHPEWATTCMKDNIDRLYSQIKQIDTGMPLILYYNLYSDSLYDRVKTADMLCTEPQDILSLGTKYIPECWKPALSIKLGRSLKDYPNPFGIVHSSPGMDWRHTGLPPAEYQFWLCQIPANGGQIWHSLTGIPDTIHDKRILDVVTKHNNMVKKVEPFMQDAESYNEVALVWNEASSGEGWADGLLERQISFDVLLPEQLAHHELSKYRAIVIPENLQWTESLLTTLKSYTSNGGGLVVEGLPEGVDAYDLIGIEPDTHKGEELMASYLRFEKNGILRQQGLEDTELIAHRGHTVYCKPQVGSEVLATLVPPFSPIESVGAPPERASLAVERTEIPLITHKKMGEGRVLFLSFSLSELINQFRLNEHYTLLDNIVKYAIDTSLSIEVNHAPGLQVSVFKQQNGNLLIHLVNGAGRRPLTRNLPIHNVEIKVRSSVMKALTIADAVITGEKLHVEKEGDTLVIQLPILTIWEVLSIS</sequence>
<dbReference type="AlphaFoldDB" id="A0A268S2W8"/>
<dbReference type="InterPro" id="IPR017853">
    <property type="entry name" value="GH"/>
</dbReference>
<comment type="caution">
    <text evidence="1">The sequence shown here is derived from an EMBL/GenBank/DDBJ whole genome shotgun (WGS) entry which is preliminary data.</text>
</comment>
<dbReference type="SUPFAM" id="SSF52317">
    <property type="entry name" value="Class I glutamine amidotransferase-like"/>
    <property type="match status" value="1"/>
</dbReference>
<evidence type="ECO:0000313" key="2">
    <source>
        <dbReference type="Proteomes" id="UP000216133"/>
    </source>
</evidence>
<dbReference type="SUPFAM" id="SSF51445">
    <property type="entry name" value="(Trans)glycosidases"/>
    <property type="match status" value="1"/>
</dbReference>
<protein>
    <submittedName>
        <fullName evidence="1">Uncharacterized protein</fullName>
    </submittedName>
</protein>
<name>A0A268S2W8_SHOCL</name>
<dbReference type="RefSeq" id="WP_095237907.1">
    <property type="nucleotide sequence ID" value="NZ_CP155469.1"/>
</dbReference>
<proteinExistence type="predicted"/>
<organism evidence="1 2">
    <name type="scientific">Shouchella clausii</name>
    <name type="common">Alkalihalobacillus clausii</name>
    <dbReference type="NCBI Taxonomy" id="79880"/>
    <lineage>
        <taxon>Bacteria</taxon>
        <taxon>Bacillati</taxon>
        <taxon>Bacillota</taxon>
        <taxon>Bacilli</taxon>
        <taxon>Bacillales</taxon>
        <taxon>Bacillaceae</taxon>
        <taxon>Shouchella</taxon>
    </lineage>
</organism>
<dbReference type="Gene3D" id="3.40.50.880">
    <property type="match status" value="1"/>
</dbReference>